<evidence type="ECO:0000313" key="3">
    <source>
        <dbReference type="Proteomes" id="UP001279734"/>
    </source>
</evidence>
<name>A0AAD3Y541_NEPGR</name>
<dbReference type="EMBL" id="BSYO01000037">
    <property type="protein sequence ID" value="GMH29922.1"/>
    <property type="molecule type" value="Genomic_DNA"/>
</dbReference>
<evidence type="ECO:0000256" key="1">
    <source>
        <dbReference type="SAM" id="Phobius"/>
    </source>
</evidence>
<keyword evidence="1" id="KW-0472">Membrane</keyword>
<keyword evidence="1" id="KW-0812">Transmembrane</keyword>
<reference evidence="2" key="1">
    <citation type="submission" date="2023-05" db="EMBL/GenBank/DDBJ databases">
        <title>Nepenthes gracilis genome sequencing.</title>
        <authorList>
            <person name="Fukushima K."/>
        </authorList>
    </citation>
    <scope>NUCLEOTIDE SEQUENCE</scope>
    <source>
        <strain evidence="2">SING2019-196</strain>
    </source>
</reference>
<sequence length="368" mass="38751">MCSADIFPISDQEVTLLGAFDPGSEPGEIMQDGRGSLSPEVVHQSADSLLESSFGVGFLGIGVAPIQPLPGCSCLRPTSDPKTCRNQILLDSQCCSLAGNAVRMGCEDNPVLPSVDEDFALSPDSSPGFSMEQTVLRVTASGVGGSAACEAAELLAPGNFILTVVVVGVTISPCGVPLLVESDAGIWGGIGIAVDCRMRIPSLCEDRWMGVFGWHFGCFNSVELAGRFLGGVCMVALKLHPAACLFPEDVGNGGWCAAVPGIGVSAAFVAAAHKIYLELACYAVWVLTCNLQHRLGESPFYTCLAYGPFAGMLTGCWILPGILCRSEKCILVSLARFLWWWILLALHPLLVEGFIICIVAVHIVDAVG</sequence>
<evidence type="ECO:0000313" key="2">
    <source>
        <dbReference type="EMBL" id="GMH29922.1"/>
    </source>
</evidence>
<keyword evidence="1" id="KW-1133">Transmembrane helix</keyword>
<comment type="caution">
    <text evidence="2">The sequence shown here is derived from an EMBL/GenBank/DDBJ whole genome shotgun (WGS) entry which is preliminary data.</text>
</comment>
<protein>
    <submittedName>
        <fullName evidence="2">Uncharacterized protein</fullName>
    </submittedName>
</protein>
<gene>
    <name evidence="2" type="ORF">Nepgr_031765</name>
</gene>
<proteinExistence type="predicted"/>
<feature type="transmembrane region" description="Helical" evidence="1">
    <location>
        <begin position="337"/>
        <end position="364"/>
    </location>
</feature>
<feature type="transmembrane region" description="Helical" evidence="1">
    <location>
        <begin position="304"/>
        <end position="325"/>
    </location>
</feature>
<keyword evidence="3" id="KW-1185">Reference proteome</keyword>
<dbReference type="Proteomes" id="UP001279734">
    <property type="component" value="Unassembled WGS sequence"/>
</dbReference>
<dbReference type="AlphaFoldDB" id="A0AAD3Y541"/>
<organism evidence="2 3">
    <name type="scientific">Nepenthes gracilis</name>
    <name type="common">Slender pitcher plant</name>
    <dbReference type="NCBI Taxonomy" id="150966"/>
    <lineage>
        <taxon>Eukaryota</taxon>
        <taxon>Viridiplantae</taxon>
        <taxon>Streptophyta</taxon>
        <taxon>Embryophyta</taxon>
        <taxon>Tracheophyta</taxon>
        <taxon>Spermatophyta</taxon>
        <taxon>Magnoliopsida</taxon>
        <taxon>eudicotyledons</taxon>
        <taxon>Gunneridae</taxon>
        <taxon>Pentapetalae</taxon>
        <taxon>Caryophyllales</taxon>
        <taxon>Nepenthaceae</taxon>
        <taxon>Nepenthes</taxon>
    </lineage>
</organism>
<accession>A0AAD3Y541</accession>